<feature type="chain" id="PRO_5018557187" description="DUF3575 domain-containing protein" evidence="1">
    <location>
        <begin position="20"/>
        <end position="279"/>
    </location>
</feature>
<dbReference type="Proteomes" id="UP000270673">
    <property type="component" value="Chromosome"/>
</dbReference>
<gene>
    <name evidence="2" type="ORF">D8S85_01070</name>
</gene>
<evidence type="ECO:0000313" key="3">
    <source>
        <dbReference type="Proteomes" id="UP000270673"/>
    </source>
</evidence>
<reference evidence="2 3" key="1">
    <citation type="submission" date="2018-10" db="EMBL/GenBank/DDBJ databases">
        <title>Butyricimonas faecalis sp. nov., isolated from human faeces and emended description of the genus Butyricimonas.</title>
        <authorList>
            <person name="Le Roy T."/>
            <person name="Van der Smissen P."/>
            <person name="Paquot A."/>
            <person name="Delzenne N."/>
            <person name="Muccioli G."/>
            <person name="Collet J.-F."/>
            <person name="Cani P.D."/>
        </authorList>
    </citation>
    <scope>NUCLEOTIDE SEQUENCE [LARGE SCALE GENOMIC DNA]</scope>
    <source>
        <strain evidence="2 3">H184</strain>
    </source>
</reference>
<name>A0A3Q9INQ0_9BACT</name>
<keyword evidence="1" id="KW-0732">Signal</keyword>
<evidence type="ECO:0000256" key="1">
    <source>
        <dbReference type="SAM" id="SignalP"/>
    </source>
</evidence>
<dbReference type="OrthoDB" id="982207at2"/>
<accession>A0A3Q9INQ0</accession>
<protein>
    <recommendedName>
        <fullName evidence="4">DUF3575 domain-containing protein</fullName>
    </recommendedName>
</protein>
<dbReference type="AlphaFoldDB" id="A0A3Q9INQ0"/>
<evidence type="ECO:0008006" key="4">
    <source>
        <dbReference type="Google" id="ProtNLM"/>
    </source>
</evidence>
<keyword evidence="3" id="KW-1185">Reference proteome</keyword>
<dbReference type="EMBL" id="CP032819">
    <property type="protein sequence ID" value="AZS28278.1"/>
    <property type="molecule type" value="Genomic_DNA"/>
</dbReference>
<organism evidence="2 3">
    <name type="scientific">Butyricimonas faecalis</name>
    <dbReference type="NCBI Taxonomy" id="2093856"/>
    <lineage>
        <taxon>Bacteria</taxon>
        <taxon>Pseudomonadati</taxon>
        <taxon>Bacteroidota</taxon>
        <taxon>Bacteroidia</taxon>
        <taxon>Bacteroidales</taxon>
        <taxon>Odoribacteraceae</taxon>
        <taxon>Butyricimonas</taxon>
    </lineage>
</organism>
<feature type="signal peptide" evidence="1">
    <location>
        <begin position="1"/>
        <end position="19"/>
    </location>
</feature>
<dbReference type="RefSeq" id="WP_106624419.1">
    <property type="nucleotide sequence ID" value="NZ_CP032819.1"/>
</dbReference>
<proteinExistence type="predicted"/>
<evidence type="ECO:0000313" key="2">
    <source>
        <dbReference type="EMBL" id="AZS28278.1"/>
    </source>
</evidence>
<dbReference type="KEGG" id="buy:D8S85_01070"/>
<sequence length="279" mass="32372">MRKVVIIFFCLLACISLHAQEVQDVTFKRVGNTIEICYRLQHLPPRQYTWIEIYYSLDDGKNWQGPLKRIAGDVGRVEYGGKKRVEWDVFSELEKINGILAFEVRASVEEKEERGENILLYSLSETAPLGLMFARVCRWGWFVRLKTDVRSCRGSDYECNRSGIINRDLRETYYRVEDEERKSRFGVSGGIVYRLSHSFYFFVGGGYGQRRVQWRASLYKYVDDSKMRDLWLQCEPDSFSGVELDGGGIFRYRRLCLSAGMSGINGKFWELSGGLGIIF</sequence>